<keyword evidence="1" id="KW-0812">Transmembrane</keyword>
<name>A0ABY7A525_9PSED</name>
<proteinExistence type="predicted"/>
<organism evidence="2 3">
    <name type="scientific">Pseudomonas triclosanedens</name>
    <dbReference type="NCBI Taxonomy" id="2961893"/>
    <lineage>
        <taxon>Bacteria</taxon>
        <taxon>Pseudomonadati</taxon>
        <taxon>Pseudomonadota</taxon>
        <taxon>Gammaproteobacteria</taxon>
        <taxon>Pseudomonadales</taxon>
        <taxon>Pseudomonadaceae</taxon>
        <taxon>Pseudomonas</taxon>
    </lineage>
</organism>
<dbReference type="Proteomes" id="UP001163624">
    <property type="component" value="Chromosome"/>
</dbReference>
<keyword evidence="3" id="KW-1185">Reference proteome</keyword>
<reference evidence="2" key="1">
    <citation type="submission" date="2022-11" db="EMBL/GenBank/DDBJ databases">
        <title>Pseudomonas triclosanedens sp. nov., a triclosan degrader isolated from activated sludge.</title>
        <authorList>
            <person name="Yin Y."/>
            <person name="Lu Z."/>
        </authorList>
    </citation>
    <scope>NUCLEOTIDE SEQUENCE</scope>
    <source>
        <strain evidence="2">ZM23</strain>
    </source>
</reference>
<keyword evidence="1" id="KW-1133">Transmembrane helix</keyword>
<sequence>MDVRLLSRAEFDNVHFYRAFTLLILLALVVFALIKLAAGAITLFSPVPLILLVMVGRFAVEWLRVAKCEPAFIDKGELVLCNESGFRRIPLTSIRAVRSRHSLFMVRRYRSWSEHLAFLDFTLNNGERVHTLTESGVFEFPAGTGTLRAVEAAILEAKTQSLARRQQEATGNDGAGSLR</sequence>
<keyword evidence="1" id="KW-0472">Membrane</keyword>
<evidence type="ECO:0000256" key="1">
    <source>
        <dbReference type="SAM" id="Phobius"/>
    </source>
</evidence>
<dbReference type="RefSeq" id="WP_254472064.1">
    <property type="nucleotide sequence ID" value="NZ_CP113432.1"/>
</dbReference>
<dbReference type="EMBL" id="CP113432">
    <property type="protein sequence ID" value="WAI51611.1"/>
    <property type="molecule type" value="Genomic_DNA"/>
</dbReference>
<evidence type="ECO:0000313" key="3">
    <source>
        <dbReference type="Proteomes" id="UP001163624"/>
    </source>
</evidence>
<protein>
    <recommendedName>
        <fullName evidence="4">PH domain-containing protein</fullName>
    </recommendedName>
</protein>
<evidence type="ECO:0008006" key="4">
    <source>
        <dbReference type="Google" id="ProtNLM"/>
    </source>
</evidence>
<accession>A0ABY7A525</accession>
<gene>
    <name evidence="2" type="ORF">OU419_10290</name>
</gene>
<evidence type="ECO:0000313" key="2">
    <source>
        <dbReference type="EMBL" id="WAI51611.1"/>
    </source>
</evidence>
<feature type="transmembrane region" description="Helical" evidence="1">
    <location>
        <begin position="16"/>
        <end position="34"/>
    </location>
</feature>